<name>A0A0S2FBN0_LYSAN</name>
<accession>A0A0S2FBN0</accession>
<dbReference type="Proteomes" id="UP000060787">
    <property type="component" value="Chromosome"/>
</dbReference>
<keyword evidence="2" id="KW-1185">Reference proteome</keyword>
<dbReference type="KEGG" id="lab:LA76x_2772"/>
<sequence length="44" mass="4804">MRTFVARRPAMLWWLAALLLALAVEPVLQAGLIGFIEGLTEAPP</sequence>
<protein>
    <submittedName>
        <fullName evidence="1">Uncharacterized protein</fullName>
    </submittedName>
</protein>
<dbReference type="EMBL" id="CP011129">
    <property type="protein sequence ID" value="ALN80902.1"/>
    <property type="molecule type" value="Genomic_DNA"/>
</dbReference>
<dbReference type="STRING" id="84531.LA76x_2772"/>
<evidence type="ECO:0000313" key="2">
    <source>
        <dbReference type="Proteomes" id="UP000060787"/>
    </source>
</evidence>
<reference evidence="1 2" key="1">
    <citation type="journal article" date="2015" name="BMC Genomics">
        <title>Comparative genomics and metabolic profiling of the genus Lysobacter.</title>
        <authorList>
            <person name="de Bruijn I."/>
            <person name="Cheng X."/>
            <person name="de Jager V."/>
            <person name="Exposito R.G."/>
            <person name="Watrous J."/>
            <person name="Patel N."/>
            <person name="Postma J."/>
            <person name="Dorrestein P.C."/>
            <person name="Kobayashi D."/>
            <person name="Raaijmakers J.M."/>
        </authorList>
    </citation>
    <scope>NUCLEOTIDE SEQUENCE [LARGE SCALE GENOMIC DNA]</scope>
    <source>
        <strain evidence="1 2">76</strain>
    </source>
</reference>
<dbReference type="PATRIC" id="fig|84531.8.peg.2785"/>
<dbReference type="AlphaFoldDB" id="A0A0S2FBN0"/>
<proteinExistence type="predicted"/>
<organism evidence="1 2">
    <name type="scientific">Lysobacter antibioticus</name>
    <dbReference type="NCBI Taxonomy" id="84531"/>
    <lineage>
        <taxon>Bacteria</taxon>
        <taxon>Pseudomonadati</taxon>
        <taxon>Pseudomonadota</taxon>
        <taxon>Gammaproteobacteria</taxon>
        <taxon>Lysobacterales</taxon>
        <taxon>Lysobacteraceae</taxon>
        <taxon>Lysobacter</taxon>
    </lineage>
</organism>
<gene>
    <name evidence="1" type="ORF">LA76x_2772</name>
</gene>
<evidence type="ECO:0000313" key="1">
    <source>
        <dbReference type="EMBL" id="ALN80902.1"/>
    </source>
</evidence>